<dbReference type="InterPro" id="IPR047057">
    <property type="entry name" value="MerR_fam"/>
</dbReference>
<protein>
    <submittedName>
        <fullName evidence="3">MerR family transcriptional regulator</fullName>
    </submittedName>
</protein>
<evidence type="ECO:0000313" key="4">
    <source>
        <dbReference type="Proteomes" id="UP000261166"/>
    </source>
</evidence>
<dbReference type="GO" id="GO:0003677">
    <property type="term" value="F:DNA binding"/>
    <property type="evidence" value="ECO:0007669"/>
    <property type="project" value="UniProtKB-KW"/>
</dbReference>
<dbReference type="PANTHER" id="PTHR30204:SF90">
    <property type="entry name" value="HTH-TYPE TRANSCRIPTIONAL ACTIVATOR MTA"/>
    <property type="match status" value="1"/>
</dbReference>
<dbReference type="PANTHER" id="PTHR30204">
    <property type="entry name" value="REDOX-CYCLING DRUG-SENSING TRANSCRIPTIONAL ACTIVATOR SOXR"/>
    <property type="match status" value="1"/>
</dbReference>
<dbReference type="InterPro" id="IPR000551">
    <property type="entry name" value="MerR-type_HTH_dom"/>
</dbReference>
<dbReference type="GO" id="GO:0003700">
    <property type="term" value="F:DNA-binding transcription factor activity"/>
    <property type="evidence" value="ECO:0007669"/>
    <property type="project" value="InterPro"/>
</dbReference>
<dbReference type="OrthoDB" id="9814833at2"/>
<dbReference type="RefSeq" id="WP_025490998.1">
    <property type="nucleotide sequence ID" value="NZ_CALBAU010000310.1"/>
</dbReference>
<dbReference type="SUPFAM" id="SSF46955">
    <property type="entry name" value="Putative DNA-binding domain"/>
    <property type="match status" value="1"/>
</dbReference>
<dbReference type="CDD" id="cd01106">
    <property type="entry name" value="HTH_TipAL-Mta"/>
    <property type="match status" value="1"/>
</dbReference>
<gene>
    <name evidence="3" type="ORF">DWY69_14295</name>
</gene>
<dbReference type="InterPro" id="IPR009061">
    <property type="entry name" value="DNA-bd_dom_put_sf"/>
</dbReference>
<dbReference type="Proteomes" id="UP000261166">
    <property type="component" value="Unassembled WGS sequence"/>
</dbReference>
<feature type="domain" description="HTH merR-type" evidence="2">
    <location>
        <begin position="1"/>
        <end position="70"/>
    </location>
</feature>
<comment type="caution">
    <text evidence="3">The sequence shown here is derived from an EMBL/GenBank/DDBJ whole genome shotgun (WGS) entry which is preliminary data.</text>
</comment>
<proteinExistence type="predicted"/>
<organism evidence="3 4">
    <name type="scientific">Eisenbergiella massiliensis</name>
    <dbReference type="NCBI Taxonomy" id="1720294"/>
    <lineage>
        <taxon>Bacteria</taxon>
        <taxon>Bacillati</taxon>
        <taxon>Bacillota</taxon>
        <taxon>Clostridia</taxon>
        <taxon>Lachnospirales</taxon>
        <taxon>Lachnospiraceae</taxon>
        <taxon>Eisenbergiella</taxon>
    </lineage>
</organism>
<sequence>MKTISQVAQLTGVSVRTLQYYDEIDLLKPAAVTDAGYRMYDEAALERLQQILFFRELDFRLKEIKEIMENPEYDKQEVFRKQKKMLRAKRDRLTRLLKLLDKLEKGEDCMSFDAFDLTEYFELMENFKQQNEEEVIRVWGSVENYERLINKVKADEQRVGELAVKYYGSTENYTRVIEEGLNKIPDIINDAWTQKTNALYRKLTGDLTRDARSEEVQAIVRELMEHTQGRVNKQGWKKLVESGFYTGHGIKEENDALYGAGASEFMEAAMKEYFSHISPEELADEVGGPEERKTEK</sequence>
<keyword evidence="1" id="KW-0238">DNA-binding</keyword>
<dbReference type="PRINTS" id="PR00040">
    <property type="entry name" value="HTHMERR"/>
</dbReference>
<dbReference type="PROSITE" id="PS50937">
    <property type="entry name" value="HTH_MERR_2"/>
    <property type="match status" value="1"/>
</dbReference>
<dbReference type="AlphaFoldDB" id="A0A3E3IVB5"/>
<dbReference type="SMART" id="SM00422">
    <property type="entry name" value="HTH_MERR"/>
    <property type="match status" value="1"/>
</dbReference>
<dbReference type="Gene3D" id="1.10.1660.10">
    <property type="match status" value="1"/>
</dbReference>
<evidence type="ECO:0000313" key="3">
    <source>
        <dbReference type="EMBL" id="RGE71015.1"/>
    </source>
</evidence>
<dbReference type="Pfam" id="PF13411">
    <property type="entry name" value="MerR_1"/>
    <property type="match status" value="1"/>
</dbReference>
<accession>A0A3E3IVB5</accession>
<reference evidence="3 4" key="1">
    <citation type="submission" date="2018-08" db="EMBL/GenBank/DDBJ databases">
        <title>A genome reference for cultivated species of the human gut microbiota.</title>
        <authorList>
            <person name="Zou Y."/>
            <person name="Xue W."/>
            <person name="Luo G."/>
        </authorList>
    </citation>
    <scope>NUCLEOTIDE SEQUENCE [LARGE SCALE GENOMIC DNA]</scope>
    <source>
        <strain evidence="3 4">AF26-4BH</strain>
    </source>
</reference>
<dbReference type="InterPro" id="IPR012925">
    <property type="entry name" value="TipAS_dom"/>
</dbReference>
<evidence type="ECO:0000259" key="2">
    <source>
        <dbReference type="PROSITE" id="PS50937"/>
    </source>
</evidence>
<evidence type="ECO:0000256" key="1">
    <source>
        <dbReference type="ARBA" id="ARBA00023125"/>
    </source>
</evidence>
<name>A0A3E3IVB5_9FIRM</name>
<dbReference type="Pfam" id="PF07739">
    <property type="entry name" value="TipAS"/>
    <property type="match status" value="1"/>
</dbReference>
<dbReference type="EMBL" id="QVLU01000012">
    <property type="protein sequence ID" value="RGE71015.1"/>
    <property type="molecule type" value="Genomic_DNA"/>
</dbReference>